<comment type="caution">
    <text evidence="1">The sequence shown here is derived from an EMBL/GenBank/DDBJ whole genome shotgun (WGS) entry which is preliminary data.</text>
</comment>
<evidence type="ECO:0000313" key="1">
    <source>
        <dbReference type="EMBL" id="GMN54902.1"/>
    </source>
</evidence>
<dbReference type="AlphaFoldDB" id="A0AA88AKM2"/>
<dbReference type="EMBL" id="BTGU01000054">
    <property type="protein sequence ID" value="GMN54902.1"/>
    <property type="molecule type" value="Genomic_DNA"/>
</dbReference>
<gene>
    <name evidence="1" type="ORF">TIFTF001_024039</name>
</gene>
<reference evidence="1" key="1">
    <citation type="submission" date="2023-07" db="EMBL/GenBank/DDBJ databases">
        <title>draft genome sequence of fig (Ficus carica).</title>
        <authorList>
            <person name="Takahashi T."/>
            <person name="Nishimura K."/>
        </authorList>
    </citation>
    <scope>NUCLEOTIDE SEQUENCE</scope>
</reference>
<organism evidence="1 2">
    <name type="scientific">Ficus carica</name>
    <name type="common">Common fig</name>
    <dbReference type="NCBI Taxonomy" id="3494"/>
    <lineage>
        <taxon>Eukaryota</taxon>
        <taxon>Viridiplantae</taxon>
        <taxon>Streptophyta</taxon>
        <taxon>Embryophyta</taxon>
        <taxon>Tracheophyta</taxon>
        <taxon>Spermatophyta</taxon>
        <taxon>Magnoliopsida</taxon>
        <taxon>eudicotyledons</taxon>
        <taxon>Gunneridae</taxon>
        <taxon>Pentapetalae</taxon>
        <taxon>rosids</taxon>
        <taxon>fabids</taxon>
        <taxon>Rosales</taxon>
        <taxon>Moraceae</taxon>
        <taxon>Ficeae</taxon>
        <taxon>Ficus</taxon>
    </lineage>
</organism>
<sequence>MLVRQREIKARPLFEPGRNKLGRRSGGLILLWNSAVDVQIQSYVDSLVRGADGVLWRFTGFNGGDFNEVFYFSEKSGGSDHPYTSMDDSWEVMEVVAFFILVLKVRPLHGIKEWMKIGMSKSGLIVMSKSVAFIDLSISPSIADCGVLAYQVDVVRITILLDFFGSDHRAIPLKLVDSVRTGRSPKKRRRFIFEPMWMTNGSFNEMLGQHRWRKSVEVRGKIEKLCPVLEIVGIQDVWEH</sequence>
<keyword evidence="2" id="KW-1185">Reference proteome</keyword>
<protein>
    <submittedName>
        <fullName evidence="1">Uncharacterized protein</fullName>
    </submittedName>
</protein>
<proteinExistence type="predicted"/>
<dbReference type="Proteomes" id="UP001187192">
    <property type="component" value="Unassembled WGS sequence"/>
</dbReference>
<evidence type="ECO:0000313" key="2">
    <source>
        <dbReference type="Proteomes" id="UP001187192"/>
    </source>
</evidence>
<accession>A0AA88AKM2</accession>
<name>A0AA88AKM2_FICCA</name>